<dbReference type="GeneID" id="99507088"/>
<geneLocation type="plasmid" evidence="5 10">
    <name>unnamed1</name>
</geneLocation>
<comment type="function">
    <text evidence="3">Carrier of the growing fatty acid chain in fatty acid biosynthesis.</text>
</comment>
<keyword evidence="3" id="KW-0444">Lipid biosynthesis</keyword>
<keyword evidence="2 3" id="KW-0597">Phosphoprotein</keyword>
<comment type="similarity">
    <text evidence="3">Belongs to the acyl carrier protein (ACP) family.</text>
</comment>
<dbReference type="SUPFAM" id="SSF47336">
    <property type="entry name" value="ACP-like"/>
    <property type="match status" value="1"/>
</dbReference>
<evidence type="ECO:0000313" key="7">
    <source>
        <dbReference type="EMBL" id="SFT53548.1"/>
    </source>
</evidence>
<evidence type="ECO:0000313" key="5">
    <source>
        <dbReference type="EMBL" id="AXV66935.1"/>
    </source>
</evidence>
<feature type="domain" description="Carrier" evidence="4">
    <location>
        <begin position="5"/>
        <end position="80"/>
    </location>
</feature>
<reference evidence="5 10" key="3">
    <citation type="submission" date="2018-08" db="EMBL/GenBank/DDBJ databases">
        <title>Draft genome sequence of Pseudoalteromonas donghaensis HJ51.</title>
        <authorList>
            <person name="Oh J."/>
            <person name="Roh D."/>
        </authorList>
    </citation>
    <scope>NUCLEOTIDE SEQUENCE [LARGE SCALE GENOMIC DNA]</scope>
    <source>
        <strain evidence="5 10">HJ51</strain>
        <plasmid evidence="5 10">unnamed1</plasmid>
    </source>
</reference>
<dbReference type="Pfam" id="PF00550">
    <property type="entry name" value="PP-binding"/>
    <property type="match status" value="1"/>
</dbReference>
<dbReference type="STRING" id="570156.AOG27_18915"/>
<keyword evidence="3" id="KW-0963">Cytoplasm</keyword>
<dbReference type="Proteomes" id="UP000050378">
    <property type="component" value="Unassembled WGS sequence"/>
</dbReference>
<keyword evidence="5" id="KW-0614">Plasmid</keyword>
<dbReference type="NCBIfam" id="NF003757">
    <property type="entry name" value="PRK05350.1"/>
    <property type="match status" value="1"/>
</dbReference>
<dbReference type="KEGG" id="pdj:D0907_16530"/>
<reference evidence="6 8" key="1">
    <citation type="submission" date="2015-09" db="EMBL/GenBank/DDBJ databases">
        <title>Draft Genome Sequence of Pseudoalteromonas lipolytica UCD-48B.</title>
        <authorList>
            <person name="Krusor M."/>
            <person name="Coil D.A."/>
            <person name="Lang J.M."/>
            <person name="Eisen J.A."/>
            <person name="Alexiev A."/>
        </authorList>
    </citation>
    <scope>NUCLEOTIDE SEQUENCE [LARGE SCALE GENOMIC DNA]</scope>
    <source>
        <strain evidence="6 8">UCD-48B</strain>
    </source>
</reference>
<dbReference type="Proteomes" id="UP000264605">
    <property type="component" value="Plasmid unnamed1"/>
</dbReference>
<dbReference type="PATRIC" id="fig|570156.3.peg.1708"/>
<dbReference type="GO" id="GO:0005737">
    <property type="term" value="C:cytoplasm"/>
    <property type="evidence" value="ECO:0007669"/>
    <property type="project" value="UniProtKB-SubCell"/>
</dbReference>
<dbReference type="OrthoDB" id="3392378at2"/>
<dbReference type="PROSITE" id="PS50075">
    <property type="entry name" value="CARRIER"/>
    <property type="match status" value="1"/>
</dbReference>
<evidence type="ECO:0000256" key="1">
    <source>
        <dbReference type="ARBA" id="ARBA00022450"/>
    </source>
</evidence>
<proteinExistence type="inferred from homology"/>
<organism evidence="6 8">
    <name type="scientific">Pseudoalteromonas lipolytica</name>
    <dbReference type="NCBI Taxonomy" id="570156"/>
    <lineage>
        <taxon>Bacteria</taxon>
        <taxon>Pseudomonadati</taxon>
        <taxon>Pseudomonadota</taxon>
        <taxon>Gammaproteobacteria</taxon>
        <taxon>Alteromonadales</taxon>
        <taxon>Pseudoalteromonadaceae</taxon>
        <taxon>Pseudoalteromonas</taxon>
    </lineage>
</organism>
<accession>A0A0P7DQ63</accession>
<sequence>MKTAADIYNVLQGILVDEFEIDADDISLDAHLYQDLDLDSIDAVDLVVKLREITGKKIEPDAFKQVRTVQDVVNEVEKLVS</sequence>
<dbReference type="InterPro" id="IPR009081">
    <property type="entry name" value="PP-bd_ACP"/>
</dbReference>
<comment type="subcellular location">
    <subcellularLocation>
        <location evidence="3">Cytoplasm</location>
    </subcellularLocation>
</comment>
<dbReference type="RefSeq" id="WP_054554554.1">
    <property type="nucleotide sequence ID" value="NZ_CP032091.1"/>
</dbReference>
<dbReference type="InterPro" id="IPR036736">
    <property type="entry name" value="ACP-like_sf"/>
</dbReference>
<keyword evidence="3" id="KW-0276">Fatty acid metabolism</keyword>
<evidence type="ECO:0000313" key="10">
    <source>
        <dbReference type="Proteomes" id="UP000264605"/>
    </source>
</evidence>
<gene>
    <name evidence="3" type="primary">acpP</name>
    <name evidence="6" type="ORF">AOG27_18915</name>
    <name evidence="5" type="ORF">D0907_16530</name>
    <name evidence="7" type="ORF">SAMN04487854_104142</name>
</gene>
<evidence type="ECO:0000256" key="2">
    <source>
        <dbReference type="ARBA" id="ARBA00022553"/>
    </source>
</evidence>
<dbReference type="EMBL" id="LJTC01000015">
    <property type="protein sequence ID" value="KPM80773.1"/>
    <property type="molecule type" value="Genomic_DNA"/>
</dbReference>
<keyword evidence="3" id="KW-0275">Fatty acid biosynthesis</keyword>
<dbReference type="AlphaFoldDB" id="A0A0P7DQ63"/>
<dbReference type="HAMAP" id="MF_01217">
    <property type="entry name" value="Acyl_carrier"/>
    <property type="match status" value="1"/>
</dbReference>
<protein>
    <recommendedName>
        <fullName evidence="3">Acyl carrier protein</fullName>
        <shortName evidence="3">ACP</shortName>
    </recommendedName>
</protein>
<feature type="modified residue" description="O-(pantetheine 4'-phosphoryl)serine" evidence="3">
    <location>
        <position position="40"/>
    </location>
</feature>
<comment type="PTM">
    <text evidence="3">4'-phosphopantetheine is transferred from CoA to a specific serine of apo-ACP by AcpS. This modification is essential for activity because fatty acids are bound in thioester linkage to the sulfhydryl of the prosthetic group.</text>
</comment>
<dbReference type="GeneID" id="29846869"/>
<dbReference type="UniPathway" id="UPA00094"/>
<dbReference type="Gene3D" id="1.10.1200.10">
    <property type="entry name" value="ACP-like"/>
    <property type="match status" value="1"/>
</dbReference>
<keyword evidence="3" id="KW-0443">Lipid metabolism</keyword>
<evidence type="ECO:0000313" key="8">
    <source>
        <dbReference type="Proteomes" id="UP000050378"/>
    </source>
</evidence>
<evidence type="ECO:0000313" key="9">
    <source>
        <dbReference type="Proteomes" id="UP000183805"/>
    </source>
</evidence>
<keyword evidence="9" id="KW-1185">Reference proteome</keyword>
<evidence type="ECO:0000259" key="4">
    <source>
        <dbReference type="PROSITE" id="PS50075"/>
    </source>
</evidence>
<dbReference type="EMBL" id="CP032091">
    <property type="protein sequence ID" value="AXV66935.1"/>
    <property type="molecule type" value="Genomic_DNA"/>
</dbReference>
<comment type="pathway">
    <text evidence="3">Lipid metabolism; fatty acid biosynthesis.</text>
</comment>
<dbReference type="Proteomes" id="UP000183805">
    <property type="component" value="Unassembled WGS sequence"/>
</dbReference>
<name>A0A0P7DQ63_9GAMM</name>
<evidence type="ECO:0000256" key="3">
    <source>
        <dbReference type="HAMAP-Rule" id="MF_01217"/>
    </source>
</evidence>
<accession>A0AAD0S2I7</accession>
<dbReference type="EMBL" id="FPAZ01000004">
    <property type="protein sequence ID" value="SFT53548.1"/>
    <property type="molecule type" value="Genomic_DNA"/>
</dbReference>
<reference evidence="7 9" key="2">
    <citation type="submission" date="2016-10" db="EMBL/GenBank/DDBJ databases">
        <authorList>
            <person name="Varghese N."/>
            <person name="Submissions S."/>
        </authorList>
    </citation>
    <scope>NUCLEOTIDE SEQUENCE [LARGE SCALE GENOMIC DNA]</scope>
    <source>
        <strain evidence="7 9">CGMCC 1.8499</strain>
    </source>
</reference>
<keyword evidence="1 3" id="KW-0596">Phosphopantetheine</keyword>
<dbReference type="GO" id="GO:0000036">
    <property type="term" value="F:acyl carrier activity"/>
    <property type="evidence" value="ECO:0007669"/>
    <property type="project" value="UniProtKB-UniRule"/>
</dbReference>
<evidence type="ECO:0000313" key="6">
    <source>
        <dbReference type="EMBL" id="KPM80773.1"/>
    </source>
</evidence>
<dbReference type="InterPro" id="IPR003231">
    <property type="entry name" value="ACP"/>
</dbReference>